<dbReference type="RefSeq" id="WP_326320179.1">
    <property type="nucleotide sequence ID" value="NZ_JAYLAA010000022.1"/>
</dbReference>
<dbReference type="Pfam" id="PF14113">
    <property type="entry name" value="Tae4"/>
    <property type="match status" value="1"/>
</dbReference>
<dbReference type="InterPro" id="IPR025562">
    <property type="entry name" value="Tae4"/>
</dbReference>
<dbReference type="EMBL" id="JAYLAA010000022">
    <property type="protein sequence ID" value="MEC3875352.1"/>
    <property type="molecule type" value="Genomic_DNA"/>
</dbReference>
<sequence>MKDFITWAIQFKSANTNVSWEQFENWFITKSEGRDGEYIDNLDYIQNTIQYQPKQMPTYSQFVSVFPKLPYPGYPGYFKQMPAKDVYELVGDPLKSLYISKGGDNGIYRNACTVRWSFAMNALGILIPQNSLSLRGADINGQPRYYYIRAVTAGDAMQKIFGNPTHKLEGADANNPNKIAAFLKGKTGIYVIVNNDASQANYTGHVDLIQNGHIPGGANAHGVPGGIKSIRIWEFKP</sequence>
<name>A0ABU6HSA4_9FLAO</name>
<reference evidence="1 2" key="1">
    <citation type="submission" date="2024-01" db="EMBL/GenBank/DDBJ databases">
        <title>Chryseobacterium sp. T9W2-O.</title>
        <authorList>
            <person name="Maltman C."/>
        </authorList>
    </citation>
    <scope>NUCLEOTIDE SEQUENCE [LARGE SCALE GENOMIC DNA]</scope>
    <source>
        <strain evidence="1 2">T9W2-O</strain>
    </source>
</reference>
<evidence type="ECO:0000313" key="1">
    <source>
        <dbReference type="EMBL" id="MEC3875352.1"/>
    </source>
</evidence>
<gene>
    <name evidence="1" type="ORF">SOP96_06455</name>
</gene>
<organism evidence="1 2">
    <name type="scientific">Chryseobacterium salviniae</name>
    <dbReference type="NCBI Taxonomy" id="3101750"/>
    <lineage>
        <taxon>Bacteria</taxon>
        <taxon>Pseudomonadati</taxon>
        <taxon>Bacteroidota</taxon>
        <taxon>Flavobacteriia</taxon>
        <taxon>Flavobacteriales</taxon>
        <taxon>Weeksellaceae</taxon>
        <taxon>Chryseobacterium group</taxon>
        <taxon>Chryseobacterium</taxon>
    </lineage>
</organism>
<dbReference type="Proteomes" id="UP001348397">
    <property type="component" value="Unassembled WGS sequence"/>
</dbReference>
<proteinExistence type="predicted"/>
<evidence type="ECO:0000313" key="2">
    <source>
        <dbReference type="Proteomes" id="UP001348397"/>
    </source>
</evidence>
<comment type="caution">
    <text evidence="1">The sequence shown here is derived from an EMBL/GenBank/DDBJ whole genome shotgun (WGS) entry which is preliminary data.</text>
</comment>
<protein>
    <submittedName>
        <fullName evidence="1">T6SS effector amidase Tae4 family protein</fullName>
    </submittedName>
</protein>
<keyword evidence="2" id="KW-1185">Reference proteome</keyword>
<dbReference type="Gene3D" id="3.90.1720.70">
    <property type="match status" value="1"/>
</dbReference>
<accession>A0ABU6HSA4</accession>